<evidence type="ECO:0000256" key="5">
    <source>
        <dbReference type="ARBA" id="ARBA00023136"/>
    </source>
</evidence>
<evidence type="ECO:0000313" key="7">
    <source>
        <dbReference type="EMBL" id="KAK2833074.1"/>
    </source>
</evidence>
<proteinExistence type="inferred from homology"/>
<comment type="similarity">
    <text evidence="2">Belongs to the CD225/Dispanin family.</text>
</comment>
<evidence type="ECO:0000256" key="3">
    <source>
        <dbReference type="ARBA" id="ARBA00022692"/>
    </source>
</evidence>
<dbReference type="Proteomes" id="UP001187415">
    <property type="component" value="Unassembled WGS sequence"/>
</dbReference>
<accession>A0AA88SAZ1</accession>
<evidence type="ECO:0000256" key="4">
    <source>
        <dbReference type="ARBA" id="ARBA00022989"/>
    </source>
</evidence>
<keyword evidence="5 6" id="KW-0472">Membrane</keyword>
<keyword evidence="3 6" id="KW-0812">Transmembrane</keyword>
<dbReference type="InterPro" id="IPR007593">
    <property type="entry name" value="CD225/Dispanin_fam"/>
</dbReference>
<dbReference type="Pfam" id="PF04505">
    <property type="entry name" value="CD225"/>
    <property type="match status" value="1"/>
</dbReference>
<dbReference type="EMBL" id="JAUPFM010000013">
    <property type="protein sequence ID" value="KAK2833074.1"/>
    <property type="molecule type" value="Genomic_DNA"/>
</dbReference>
<feature type="transmembrane region" description="Helical" evidence="6">
    <location>
        <begin position="89"/>
        <end position="111"/>
    </location>
</feature>
<comment type="subcellular location">
    <subcellularLocation>
        <location evidence="1">Membrane</location>
    </subcellularLocation>
</comment>
<organism evidence="7 8">
    <name type="scientific">Channa striata</name>
    <name type="common">Snakehead murrel</name>
    <name type="synonym">Ophicephalus striatus</name>
    <dbReference type="NCBI Taxonomy" id="64152"/>
    <lineage>
        <taxon>Eukaryota</taxon>
        <taxon>Metazoa</taxon>
        <taxon>Chordata</taxon>
        <taxon>Craniata</taxon>
        <taxon>Vertebrata</taxon>
        <taxon>Euteleostomi</taxon>
        <taxon>Actinopterygii</taxon>
        <taxon>Neopterygii</taxon>
        <taxon>Teleostei</taxon>
        <taxon>Neoteleostei</taxon>
        <taxon>Acanthomorphata</taxon>
        <taxon>Anabantaria</taxon>
        <taxon>Anabantiformes</taxon>
        <taxon>Channoidei</taxon>
        <taxon>Channidae</taxon>
        <taxon>Channa</taxon>
    </lineage>
</organism>
<evidence type="ECO:0000256" key="2">
    <source>
        <dbReference type="ARBA" id="ARBA00006843"/>
    </source>
</evidence>
<dbReference type="AlphaFoldDB" id="A0AA88SAZ1"/>
<feature type="transmembrane region" description="Helical" evidence="6">
    <location>
        <begin position="131"/>
        <end position="157"/>
    </location>
</feature>
<evidence type="ECO:0000313" key="8">
    <source>
        <dbReference type="Proteomes" id="UP001187415"/>
    </source>
</evidence>
<keyword evidence="8" id="KW-1185">Reference proteome</keyword>
<name>A0AA88SAZ1_CHASR</name>
<sequence length="161" mass="17767">MCGREEKKRRKEPVMGVEVSHRVSLRVFALRSDFKAFEIESDMSCPRTVVNVEEVPLSTTPGSGDAQTSSTCCEQDAGTCRNDRHHRKLAICSIICGISCIGIMALINSVKAESTTDPKKAERFSRQARKFGIISIVTWLCILASFPLLLALLSYLATLVD</sequence>
<keyword evidence="4 6" id="KW-1133">Transmembrane helix</keyword>
<evidence type="ECO:0000256" key="1">
    <source>
        <dbReference type="ARBA" id="ARBA00004370"/>
    </source>
</evidence>
<dbReference type="GO" id="GO:0016020">
    <property type="term" value="C:membrane"/>
    <property type="evidence" value="ECO:0007669"/>
    <property type="project" value="UniProtKB-SubCell"/>
</dbReference>
<comment type="caution">
    <text evidence="7">The sequence shown here is derived from an EMBL/GenBank/DDBJ whole genome shotgun (WGS) entry which is preliminary data.</text>
</comment>
<evidence type="ECO:0000256" key="6">
    <source>
        <dbReference type="SAM" id="Phobius"/>
    </source>
</evidence>
<protein>
    <recommendedName>
        <fullName evidence="9">Transmembrane protein 265</fullName>
    </recommendedName>
</protein>
<reference evidence="7" key="1">
    <citation type="submission" date="2023-07" db="EMBL/GenBank/DDBJ databases">
        <title>Chromosome-level Genome Assembly of Striped Snakehead (Channa striata).</title>
        <authorList>
            <person name="Liu H."/>
        </authorList>
    </citation>
    <scope>NUCLEOTIDE SEQUENCE</scope>
    <source>
        <strain evidence="7">Gz</strain>
        <tissue evidence="7">Muscle</tissue>
    </source>
</reference>
<evidence type="ECO:0008006" key="9">
    <source>
        <dbReference type="Google" id="ProtNLM"/>
    </source>
</evidence>
<gene>
    <name evidence="7" type="ORF">Q5P01_016963</name>
</gene>